<keyword evidence="2" id="KW-1185">Reference proteome</keyword>
<dbReference type="Proteomes" id="UP000199513">
    <property type="component" value="Unassembled WGS sequence"/>
</dbReference>
<protein>
    <submittedName>
        <fullName evidence="1">HD domain-containing protein</fullName>
    </submittedName>
</protein>
<dbReference type="STRING" id="1003.SAMN04488541_102647"/>
<evidence type="ECO:0000313" key="2">
    <source>
        <dbReference type="Proteomes" id="UP000199513"/>
    </source>
</evidence>
<dbReference type="RefSeq" id="WP_091547076.1">
    <property type="nucleotide sequence ID" value="NZ_FONY01000026.1"/>
</dbReference>
<accession>A0A1I2HV23</accession>
<organism evidence="1 2">
    <name type="scientific">Thermoflexibacter ruber</name>
    <dbReference type="NCBI Taxonomy" id="1003"/>
    <lineage>
        <taxon>Bacteria</taxon>
        <taxon>Pseudomonadati</taxon>
        <taxon>Bacteroidota</taxon>
        <taxon>Cytophagia</taxon>
        <taxon>Cytophagales</taxon>
        <taxon>Thermoflexibacteraceae</taxon>
        <taxon>Thermoflexibacter</taxon>
    </lineage>
</organism>
<reference evidence="1 2" key="1">
    <citation type="submission" date="2016-10" db="EMBL/GenBank/DDBJ databases">
        <authorList>
            <person name="de Groot N.N."/>
        </authorList>
    </citation>
    <scope>NUCLEOTIDE SEQUENCE [LARGE SCALE GENOMIC DNA]</scope>
    <source>
        <strain>GEY</strain>
        <strain evidence="2">DSM 9560</strain>
    </source>
</reference>
<proteinExistence type="predicted"/>
<evidence type="ECO:0000313" key="1">
    <source>
        <dbReference type="EMBL" id="SFF33210.1"/>
    </source>
</evidence>
<gene>
    <name evidence="1" type="ORF">SAMN04488541_102647</name>
</gene>
<dbReference type="Gene3D" id="1.10.3210.10">
    <property type="entry name" value="Hypothetical protein af1432"/>
    <property type="match status" value="1"/>
</dbReference>
<dbReference type="EMBL" id="FONY01000026">
    <property type="protein sequence ID" value="SFF33210.1"/>
    <property type="molecule type" value="Genomic_DNA"/>
</dbReference>
<sequence length="139" mass="16044">MNLQRAIEIAIEAHKGQTDKAGKPYILHIFQVMAKGKSEDEKITALLHDTVEDTSWTLDKLKAEGFSHKIIEALDCLTKREGESYEEFIERVKTNPLAIKVKINDLEDNMDIRRLRQVSDTDTERLNKYLKAYRELVGL</sequence>
<dbReference type="OrthoDB" id="9802385at2"/>
<dbReference type="AlphaFoldDB" id="A0A1I2HV23"/>
<name>A0A1I2HV23_9BACT</name>
<dbReference type="SUPFAM" id="SSF109604">
    <property type="entry name" value="HD-domain/PDEase-like"/>
    <property type="match status" value="1"/>
</dbReference>